<feature type="transmembrane region" description="Helical" evidence="6">
    <location>
        <begin position="613"/>
        <end position="639"/>
    </location>
</feature>
<comment type="subcellular location">
    <subcellularLocation>
        <location evidence="1">Membrane</location>
        <topology evidence="1">Multi-pass membrane protein</topology>
    </subcellularLocation>
</comment>
<feature type="transmembrane region" description="Helical" evidence="6">
    <location>
        <begin position="743"/>
        <end position="768"/>
    </location>
</feature>
<feature type="transmembrane region" description="Helical" evidence="6">
    <location>
        <begin position="685"/>
        <end position="704"/>
    </location>
</feature>
<dbReference type="Gene3D" id="1.20.1250.20">
    <property type="entry name" value="MFS general substrate transporter like domains"/>
    <property type="match status" value="1"/>
</dbReference>
<dbReference type="GO" id="GO:0016020">
    <property type="term" value="C:membrane"/>
    <property type="evidence" value="ECO:0007669"/>
    <property type="project" value="UniProtKB-SubCell"/>
</dbReference>
<dbReference type="AlphaFoldDB" id="A0A6G1S8E9"/>
<feature type="compositionally biased region" description="Polar residues" evidence="5">
    <location>
        <begin position="1"/>
        <end position="13"/>
    </location>
</feature>
<dbReference type="SUPFAM" id="SSF103473">
    <property type="entry name" value="MFS general substrate transporter"/>
    <property type="match status" value="1"/>
</dbReference>
<evidence type="ECO:0000256" key="1">
    <source>
        <dbReference type="ARBA" id="ARBA00004141"/>
    </source>
</evidence>
<feature type="compositionally biased region" description="Polar residues" evidence="5">
    <location>
        <begin position="37"/>
        <end position="46"/>
    </location>
</feature>
<feature type="transmembrane region" description="Helical" evidence="6">
    <location>
        <begin position="400"/>
        <end position="426"/>
    </location>
</feature>
<feature type="region of interest" description="Disordered" evidence="5">
    <location>
        <begin position="130"/>
        <end position="167"/>
    </location>
</feature>
<accession>A0A6G1S8E9</accession>
<feature type="transmembrane region" description="Helical" evidence="6">
    <location>
        <begin position="367"/>
        <end position="388"/>
    </location>
</feature>
<organism evidence="7">
    <name type="scientific">Aceria tosichella</name>
    <name type="common">wheat curl mite</name>
    <dbReference type="NCBI Taxonomy" id="561515"/>
    <lineage>
        <taxon>Eukaryota</taxon>
        <taxon>Metazoa</taxon>
        <taxon>Ecdysozoa</taxon>
        <taxon>Arthropoda</taxon>
        <taxon>Chelicerata</taxon>
        <taxon>Arachnida</taxon>
        <taxon>Acari</taxon>
        <taxon>Acariformes</taxon>
        <taxon>Trombidiformes</taxon>
        <taxon>Prostigmata</taxon>
        <taxon>Eupodina</taxon>
        <taxon>Eriophyoidea</taxon>
        <taxon>Eriophyidae</taxon>
        <taxon>Eriophyinae</taxon>
        <taxon>Aceriini</taxon>
        <taxon>Aceria</taxon>
    </lineage>
</organism>
<proteinExistence type="predicted"/>
<evidence type="ECO:0000256" key="2">
    <source>
        <dbReference type="ARBA" id="ARBA00022692"/>
    </source>
</evidence>
<feature type="compositionally biased region" description="Basic and acidic residues" evidence="5">
    <location>
        <begin position="26"/>
        <end position="36"/>
    </location>
</feature>
<protein>
    <recommendedName>
        <fullName evidence="8">Proton-coupled folate transporter</fullName>
    </recommendedName>
</protein>
<feature type="compositionally biased region" description="Basic residues" evidence="5">
    <location>
        <begin position="70"/>
        <end position="85"/>
    </location>
</feature>
<keyword evidence="2 6" id="KW-0812">Transmembrane</keyword>
<reference evidence="7" key="1">
    <citation type="submission" date="2018-10" db="EMBL/GenBank/DDBJ databases">
        <title>Transcriptome assembly of Aceria tosichella (Wheat curl mite) Type 2.</title>
        <authorList>
            <person name="Scully E.D."/>
            <person name="Geib S.M."/>
            <person name="Palmer N.A."/>
            <person name="Gupta A.K."/>
            <person name="Sarath G."/>
            <person name="Tatineni S."/>
        </authorList>
    </citation>
    <scope>NUCLEOTIDE SEQUENCE</scope>
    <source>
        <strain evidence="7">LincolnNE</strain>
    </source>
</reference>
<evidence type="ECO:0000256" key="5">
    <source>
        <dbReference type="SAM" id="MobiDB-lite"/>
    </source>
</evidence>
<feature type="compositionally biased region" description="Pro residues" evidence="5">
    <location>
        <begin position="14"/>
        <end position="23"/>
    </location>
</feature>
<feature type="transmembrane region" description="Helical" evidence="6">
    <location>
        <begin position="476"/>
        <end position="495"/>
    </location>
</feature>
<evidence type="ECO:0000313" key="7">
    <source>
        <dbReference type="EMBL" id="MDE46786.1"/>
    </source>
</evidence>
<dbReference type="InterPro" id="IPR036259">
    <property type="entry name" value="MFS_trans_sf"/>
</dbReference>
<feature type="transmembrane region" description="Helical" evidence="6">
    <location>
        <begin position="774"/>
        <end position="800"/>
    </location>
</feature>
<evidence type="ECO:0000256" key="4">
    <source>
        <dbReference type="ARBA" id="ARBA00023136"/>
    </source>
</evidence>
<feature type="region of interest" description="Disordered" evidence="5">
    <location>
        <begin position="70"/>
        <end position="90"/>
    </location>
</feature>
<dbReference type="GO" id="GO:0022857">
    <property type="term" value="F:transmembrane transporter activity"/>
    <property type="evidence" value="ECO:0007669"/>
    <property type="project" value="TreeGrafter"/>
</dbReference>
<sequence>MANSDRGWHTQQSPLPPPPPPYEVPVDDRCSMDDSTTRPTSRQQAPQRRRSTIEQLNYAHLNDYQTIPKTAHHHHQHYHHQHHNRQQQQSGYQNHMMMMTMMSSNEQLAQSISKTDHNSSKRNNQVKTYNHTQHQNHHQDQPRLPCAHQSNRKHSLSPPPPAHRRNDNHEQFVRSLAAPKSFWAHVSVEPLAFLAIVALYIEFPSIQDLIWTKICLEVISKYPDLGEPAQSIAYQSSSFGSKNNSTINGLASGNLTMQATNQTLNQLGTNPLPADGRIQQSDNTTYLVVPHHHATNNYDDSTTAHRRQHVLCDRQNKRAFPADIKQEIIDVDSLFWLKYQILICSLSLLASPYWGGLSDRIGRLIPMNVPVFAAILCNTISLVFGLLISLSSHSLIHIEWLYLGAIIVGLSGGQTVLIMNMFSFISDNTTNEERSGRVTILESVIFLAHSLGFFLSKKITLLGLDPPNRPWLNRHFVAFSAAVALNIMCLLYSFVKLRHHKFHRFLNNFEREQQEATILGSNEQIVGRGSSPTMGVRRAGGSSGGGLSDLMVSAQMNPGERLRELTSNTPDDPDGPIARSDKSNWSFRDSMITLRYYRETYEIATKRRDSRTIILLLLLSGFISSLSLAVLMSLLFLYSKMDPFNWNTSRYSWWNSISSITRGIALVSLTVSMRFVSGWSVPDPIVAALGFLAKGAGLLTIGLAQSTNHLNMALIPLTFSEYTMPPIRSLLSKLVAREELGKIYSCLGVSQSVCFILSNIAFYVAFTIYANQYIFRLSFILVAGIEFGAVILLLIIYTAIRRQMPQLLL</sequence>
<dbReference type="EMBL" id="GGYP01002015">
    <property type="protein sequence ID" value="MDE46786.1"/>
    <property type="molecule type" value="Transcribed_RNA"/>
</dbReference>
<feature type="region of interest" description="Disordered" evidence="5">
    <location>
        <begin position="1"/>
        <end position="50"/>
    </location>
</feature>
<dbReference type="PANTHER" id="PTHR23507">
    <property type="entry name" value="ZGC:174356"/>
    <property type="match status" value="1"/>
</dbReference>
<evidence type="ECO:0000256" key="6">
    <source>
        <dbReference type="SAM" id="Phobius"/>
    </source>
</evidence>
<feature type="transmembrane region" description="Helical" evidence="6">
    <location>
        <begin position="438"/>
        <end position="456"/>
    </location>
</feature>
<name>A0A6G1S8E9_9ACAR</name>
<keyword evidence="4 6" id="KW-0472">Membrane</keyword>
<evidence type="ECO:0008006" key="8">
    <source>
        <dbReference type="Google" id="ProtNLM"/>
    </source>
</evidence>
<feature type="transmembrane region" description="Helical" evidence="6">
    <location>
        <begin position="335"/>
        <end position="355"/>
    </location>
</feature>
<evidence type="ECO:0000256" key="3">
    <source>
        <dbReference type="ARBA" id="ARBA00022989"/>
    </source>
</evidence>
<feature type="transmembrane region" description="Helical" evidence="6">
    <location>
        <begin position="651"/>
        <end position="673"/>
    </location>
</feature>
<feature type="region of interest" description="Disordered" evidence="5">
    <location>
        <begin position="563"/>
        <end position="582"/>
    </location>
</feature>
<keyword evidence="3 6" id="KW-1133">Transmembrane helix</keyword>
<dbReference type="PANTHER" id="PTHR23507:SF1">
    <property type="entry name" value="FI18259P1-RELATED"/>
    <property type="match status" value="1"/>
</dbReference>
<gene>
    <name evidence="7" type="ORF">g.374</name>
</gene>